<protein>
    <submittedName>
        <fullName evidence="1">Uncharacterized protein</fullName>
    </submittedName>
</protein>
<dbReference type="AlphaFoldDB" id="A0A4Y2Q7X6"/>
<proteinExistence type="predicted"/>
<dbReference type="InterPro" id="IPR036397">
    <property type="entry name" value="RNaseH_sf"/>
</dbReference>
<comment type="caution">
    <text evidence="1">The sequence shown here is derived from an EMBL/GenBank/DDBJ whole genome shotgun (WGS) entry which is preliminary data.</text>
</comment>
<evidence type="ECO:0000313" key="2">
    <source>
        <dbReference type="Proteomes" id="UP000499080"/>
    </source>
</evidence>
<gene>
    <name evidence="1" type="ORF">AVEN_151690_1</name>
</gene>
<dbReference type="Gene3D" id="3.30.420.10">
    <property type="entry name" value="Ribonuclease H-like superfamily/Ribonuclease H"/>
    <property type="match status" value="1"/>
</dbReference>
<reference evidence="1 2" key="1">
    <citation type="journal article" date="2019" name="Sci. Rep.">
        <title>Orb-weaving spider Araneus ventricosus genome elucidates the spidroin gene catalogue.</title>
        <authorList>
            <person name="Kono N."/>
            <person name="Nakamura H."/>
            <person name="Ohtoshi R."/>
            <person name="Moran D.A.P."/>
            <person name="Shinohara A."/>
            <person name="Yoshida Y."/>
            <person name="Fujiwara M."/>
            <person name="Mori M."/>
            <person name="Tomita M."/>
            <person name="Arakawa K."/>
        </authorList>
    </citation>
    <scope>NUCLEOTIDE SEQUENCE [LARGE SCALE GENOMIC DNA]</scope>
</reference>
<dbReference type="OrthoDB" id="25402at2759"/>
<name>A0A4Y2Q7X6_ARAVE</name>
<accession>A0A4Y2Q7X6</accession>
<organism evidence="1 2">
    <name type="scientific">Araneus ventricosus</name>
    <name type="common">Orbweaver spider</name>
    <name type="synonym">Epeira ventricosa</name>
    <dbReference type="NCBI Taxonomy" id="182803"/>
    <lineage>
        <taxon>Eukaryota</taxon>
        <taxon>Metazoa</taxon>
        <taxon>Ecdysozoa</taxon>
        <taxon>Arthropoda</taxon>
        <taxon>Chelicerata</taxon>
        <taxon>Arachnida</taxon>
        <taxon>Araneae</taxon>
        <taxon>Araneomorphae</taxon>
        <taxon>Entelegynae</taxon>
        <taxon>Araneoidea</taxon>
        <taxon>Araneidae</taxon>
        <taxon>Araneus</taxon>
    </lineage>
</organism>
<dbReference type="Proteomes" id="UP000499080">
    <property type="component" value="Unassembled WGS sequence"/>
</dbReference>
<dbReference type="EMBL" id="BGPR01136671">
    <property type="protein sequence ID" value="GBN58396.1"/>
    <property type="molecule type" value="Genomic_DNA"/>
</dbReference>
<evidence type="ECO:0000313" key="1">
    <source>
        <dbReference type="EMBL" id="GBN58396.1"/>
    </source>
</evidence>
<dbReference type="GO" id="GO:0003676">
    <property type="term" value="F:nucleic acid binding"/>
    <property type="evidence" value="ECO:0007669"/>
    <property type="project" value="InterPro"/>
</dbReference>
<sequence>MFDTETVIALRYRDEVFEPTVCLYRGAVGLDFPFMDEDTSPHSGALVFAFLQREDIQSMQWPAYFSDLNSVKLVWEIFGKHLAALSHPSSSVPESKTVLREAWIS</sequence>
<keyword evidence="2" id="KW-1185">Reference proteome</keyword>